<organism evidence="2 3">
    <name type="scientific">Trifolium medium</name>
    <dbReference type="NCBI Taxonomy" id="97028"/>
    <lineage>
        <taxon>Eukaryota</taxon>
        <taxon>Viridiplantae</taxon>
        <taxon>Streptophyta</taxon>
        <taxon>Embryophyta</taxon>
        <taxon>Tracheophyta</taxon>
        <taxon>Spermatophyta</taxon>
        <taxon>Magnoliopsida</taxon>
        <taxon>eudicotyledons</taxon>
        <taxon>Gunneridae</taxon>
        <taxon>Pentapetalae</taxon>
        <taxon>rosids</taxon>
        <taxon>fabids</taxon>
        <taxon>Fabales</taxon>
        <taxon>Fabaceae</taxon>
        <taxon>Papilionoideae</taxon>
        <taxon>50 kb inversion clade</taxon>
        <taxon>NPAAA clade</taxon>
        <taxon>Hologalegina</taxon>
        <taxon>IRL clade</taxon>
        <taxon>Trifolieae</taxon>
        <taxon>Trifolium</taxon>
    </lineage>
</organism>
<proteinExistence type="predicted"/>
<dbReference type="EMBL" id="LXQA010000087">
    <property type="protein sequence ID" value="MCH79395.1"/>
    <property type="molecule type" value="Genomic_DNA"/>
</dbReference>
<comment type="caution">
    <text evidence="2">The sequence shown here is derived from an EMBL/GenBank/DDBJ whole genome shotgun (WGS) entry which is preliminary data.</text>
</comment>
<reference evidence="2 3" key="1">
    <citation type="journal article" date="2018" name="Front. Plant Sci.">
        <title>Red Clover (Trifolium pratense) and Zigzag Clover (T. medium) - A Picture of Genomic Similarities and Differences.</title>
        <authorList>
            <person name="Dluhosova J."/>
            <person name="Istvanek J."/>
            <person name="Nedelnik J."/>
            <person name="Repkova J."/>
        </authorList>
    </citation>
    <scope>NUCLEOTIDE SEQUENCE [LARGE SCALE GENOMIC DNA]</scope>
    <source>
        <strain evidence="3">cv. 10/8</strain>
        <tissue evidence="2">Leaf</tissue>
    </source>
</reference>
<feature type="region of interest" description="Disordered" evidence="1">
    <location>
        <begin position="64"/>
        <end position="100"/>
    </location>
</feature>
<protein>
    <submittedName>
        <fullName evidence="2">Uncharacterized protein</fullName>
    </submittedName>
</protein>
<evidence type="ECO:0000313" key="3">
    <source>
        <dbReference type="Proteomes" id="UP000265520"/>
    </source>
</evidence>
<name>A0A392LWY9_9FABA</name>
<keyword evidence="3" id="KW-1185">Reference proteome</keyword>
<evidence type="ECO:0000313" key="2">
    <source>
        <dbReference type="EMBL" id="MCH79395.1"/>
    </source>
</evidence>
<dbReference type="AlphaFoldDB" id="A0A392LWY9"/>
<evidence type="ECO:0000256" key="1">
    <source>
        <dbReference type="SAM" id="MobiDB-lite"/>
    </source>
</evidence>
<gene>
    <name evidence="2" type="ORF">A2U01_0000144</name>
</gene>
<accession>A0A392LWY9</accession>
<feature type="compositionally biased region" description="Basic and acidic residues" evidence="1">
    <location>
        <begin position="68"/>
        <end position="100"/>
    </location>
</feature>
<dbReference type="Proteomes" id="UP000265520">
    <property type="component" value="Unassembled WGS sequence"/>
</dbReference>
<sequence length="126" mass="14460">MAEGGTFVVSKPIDSSLVLHQVYSGLKKWGTINMFNLTQIVCICQFDEEEGNLETEEEIIQFEVEPSTDERKEEDQTQVHEESGRKETTAPHYQLARDRDMRVNTPPKRYSYADLICYALNAAEKV</sequence>